<protein>
    <submittedName>
        <fullName evidence="1">DUF4249 domain-containing protein</fullName>
    </submittedName>
</protein>
<keyword evidence="2" id="KW-1185">Reference proteome</keyword>
<dbReference type="Proteomes" id="UP000232883">
    <property type="component" value="Chromosome"/>
</dbReference>
<dbReference type="EMBL" id="CP025096">
    <property type="protein sequence ID" value="AUD07074.1"/>
    <property type="molecule type" value="Genomic_DNA"/>
</dbReference>
<gene>
    <name evidence="1" type="ORF">CWM47_37800</name>
</gene>
<dbReference type="AlphaFoldDB" id="A0A2K8ZB50"/>
<dbReference type="RefSeq" id="WP_100993642.1">
    <property type="nucleotide sequence ID" value="NZ_CP025096.1"/>
</dbReference>
<dbReference type="OrthoDB" id="922982at2"/>
<dbReference type="InterPro" id="IPR025345">
    <property type="entry name" value="DUF4249"/>
</dbReference>
<dbReference type="Pfam" id="PF14054">
    <property type="entry name" value="DUF4249"/>
    <property type="match status" value="1"/>
</dbReference>
<reference evidence="1 2" key="1">
    <citation type="submission" date="2017-11" db="EMBL/GenBank/DDBJ databases">
        <title>Taxonomic description and genome sequences of Spirosoma HA7 sp. nov., isolated from pollen microhabitat of Corylus avellana.</title>
        <authorList>
            <person name="Ambika Manirajan B."/>
            <person name="Suarez C."/>
            <person name="Ratering S."/>
            <person name="Geissler-Plaum R."/>
            <person name="Cardinale M."/>
            <person name="Sylvia S."/>
        </authorList>
    </citation>
    <scope>NUCLEOTIDE SEQUENCE [LARGE SCALE GENOMIC DNA]</scope>
    <source>
        <strain evidence="1 2">HA7</strain>
    </source>
</reference>
<accession>A0A2K8ZB50</accession>
<evidence type="ECO:0000313" key="1">
    <source>
        <dbReference type="EMBL" id="AUD07074.1"/>
    </source>
</evidence>
<proteinExistence type="predicted"/>
<evidence type="ECO:0000313" key="2">
    <source>
        <dbReference type="Proteomes" id="UP000232883"/>
    </source>
</evidence>
<name>A0A2K8ZB50_9BACT</name>
<dbReference type="KEGG" id="spir:CWM47_37800"/>
<organism evidence="1 2">
    <name type="scientific">Spirosoma pollinicola</name>
    <dbReference type="NCBI Taxonomy" id="2057025"/>
    <lineage>
        <taxon>Bacteria</taxon>
        <taxon>Pseudomonadati</taxon>
        <taxon>Bacteroidota</taxon>
        <taxon>Cytophagia</taxon>
        <taxon>Cytophagales</taxon>
        <taxon>Cytophagaceae</taxon>
        <taxon>Spirosoma</taxon>
    </lineage>
</organism>
<sequence>MRLTFTLIIGCLAVLFLPLACVDPEDILLHGTVNVLVVDGTITNLAEPQMIRINRSKADPLTGRFGTTPITKAQVQVVVDSTQMIDCHETQDGTYQLPSDFKGQIGHAYQLRFTLSDGTRYQSTTEVMASVPPFDHLSAQFNPNSLEPAQRLAGNYAAAHDFYLDTQDPVETRNYYRWSWVLWEKQDWCRTCENAVYLIWDPSDTYLYENCYDVSQLIRGQYFVYDYACRTQCWDIFYSPDINVFSDQLTNGGPILHRRVAQIPFYDHNGALVEIRQTGLTQSAYTYFKLFQDQTQNTGGLADTPAAAPIGNVHNVANRQEAVVGYFTAGAVFAQRYWLDRKDSEGIPPGLFELVHGRVPQPEPVPSLVYIYSKYYVRPPTAVCVSSDSRTPSKPVGWQD</sequence>